<dbReference type="NCBIfam" id="TIGR00282">
    <property type="entry name" value="TIGR00282 family metallophosphoesterase"/>
    <property type="match status" value="1"/>
</dbReference>
<feature type="active site" description="Proton donor" evidence="5">
    <location>
        <position position="68"/>
    </location>
</feature>
<reference evidence="7" key="2">
    <citation type="journal article" date="2011" name="J. Bacteriol.">
        <title>Long-chain N-acyl amino acid synthases are linked to the putative PEP-CTERM/exosortase protein-sorting system in Gram-negative bacteria.</title>
        <authorList>
            <person name="Craig J.W."/>
            <person name="Cherry M.A."/>
            <person name="Brady S.F."/>
        </authorList>
    </citation>
    <scope>NUCLEOTIDE SEQUENCE</scope>
</reference>
<sequence length="259" mass="28321">MNLLFIGDIFASPGRGIVARHLSRIVEDNQIDLVIANAENSAGGFGITPLIAEELLSLGIGVLTTGNHIWDKKEIYDYFARQPKLLRPANYPDELPGNGLHIAESRGGVRCAVINLQGRTHMPAINDPFRKADQILANLDSTVKVRFVDFHAELTSEKMAMGWHLDGRVTAVIGTHTHIPTADTRILHGGTAYQTDVGMTGPYDSVIGVEKDIILRRFLTALPVRMEAAKHGVELHAVIVEVDEKTGKATGARRYTVSE</sequence>
<protein>
    <submittedName>
        <fullName evidence="7">Metallophosphoesterase</fullName>
    </submittedName>
</protein>
<feature type="binding site" evidence="6">
    <location>
        <position position="40"/>
    </location>
    <ligand>
        <name>Fe cation</name>
        <dbReference type="ChEBI" id="CHEBI:24875"/>
        <label>1</label>
    </ligand>
</feature>
<comment type="similarity">
    <text evidence="4">Belongs to the YmdB-like family.</text>
</comment>
<feature type="binding site" evidence="6">
    <location>
        <position position="178"/>
    </location>
    <ligand>
        <name>Fe cation</name>
        <dbReference type="ChEBI" id="CHEBI:24875"/>
        <label>1</label>
    </ligand>
</feature>
<evidence type="ECO:0000256" key="2">
    <source>
        <dbReference type="ARBA" id="ARBA00022801"/>
    </source>
</evidence>
<dbReference type="InterPro" id="IPR005235">
    <property type="entry name" value="YmdB-like"/>
</dbReference>
<dbReference type="AlphaFoldDB" id="G4WW07"/>
<dbReference type="PANTHER" id="PTHR36303">
    <property type="entry name" value="2',3'-CYCLIC-NUCLEOTIDE 2'-PHOSPHODIESTERASE"/>
    <property type="match status" value="1"/>
</dbReference>
<dbReference type="GO" id="GO:0046872">
    <property type="term" value="F:metal ion binding"/>
    <property type="evidence" value="ECO:0007669"/>
    <property type="project" value="UniProtKB-KW"/>
</dbReference>
<feature type="binding site" evidence="6">
    <location>
        <position position="8"/>
    </location>
    <ligand>
        <name>Fe cation</name>
        <dbReference type="ChEBI" id="CHEBI:24875"/>
        <label>1</label>
    </ligand>
</feature>
<dbReference type="EMBL" id="JF429417">
    <property type="protein sequence ID" value="AEQ20609.1"/>
    <property type="molecule type" value="Genomic_DNA"/>
</dbReference>
<dbReference type="PIRSF" id="PIRSF004789">
    <property type="entry name" value="DR1281"/>
    <property type="match status" value="1"/>
</dbReference>
<feature type="binding site" evidence="6">
    <location>
        <position position="176"/>
    </location>
    <ligand>
        <name>Fe cation</name>
        <dbReference type="ChEBI" id="CHEBI:24875"/>
        <label>2</label>
    </ligand>
</feature>
<accession>G4WW07</accession>
<dbReference type="PANTHER" id="PTHR36303:SF1">
    <property type="entry name" value="2',3'-CYCLIC-NUCLEOTIDE 2'-PHOSPHODIESTERASE"/>
    <property type="match status" value="1"/>
</dbReference>
<keyword evidence="1 6" id="KW-0479">Metal-binding</keyword>
<feature type="binding site" evidence="6">
    <location>
        <position position="39"/>
    </location>
    <ligand>
        <name>Fe cation</name>
        <dbReference type="ChEBI" id="CHEBI:24875"/>
        <label>1</label>
    </ligand>
</feature>
<evidence type="ECO:0000256" key="1">
    <source>
        <dbReference type="ARBA" id="ARBA00022723"/>
    </source>
</evidence>
<feature type="binding site" evidence="6">
    <location>
        <position position="67"/>
    </location>
    <ligand>
        <name>Fe cation</name>
        <dbReference type="ChEBI" id="CHEBI:24875"/>
        <label>2</label>
    </ligand>
</feature>
<feature type="binding site" evidence="6">
    <location>
        <position position="39"/>
    </location>
    <ligand>
        <name>Fe cation</name>
        <dbReference type="ChEBI" id="CHEBI:24875"/>
        <label>2</label>
    </ligand>
</feature>
<reference evidence="7" key="1">
    <citation type="journal article" date="2004" name="Appl. Environ. Microbiol.">
        <title>Long-chain N-acyltyrosine synthases from environmental DNA.</title>
        <authorList>
            <person name="Brady S.F."/>
            <person name="Chao C.J."/>
            <person name="Clardy J."/>
        </authorList>
    </citation>
    <scope>NUCLEOTIDE SEQUENCE</scope>
</reference>
<proteinExistence type="inferred from homology"/>
<dbReference type="FunFam" id="3.60.21.10:FF:000016">
    <property type="entry name" value="Putative metallophosphoesterase"/>
    <property type="match status" value="1"/>
</dbReference>
<evidence type="ECO:0000256" key="6">
    <source>
        <dbReference type="PIRSR" id="PIRSR004789-51"/>
    </source>
</evidence>
<evidence type="ECO:0000256" key="3">
    <source>
        <dbReference type="ARBA" id="ARBA00023004"/>
    </source>
</evidence>
<evidence type="ECO:0000313" key="7">
    <source>
        <dbReference type="EMBL" id="AEQ20609.1"/>
    </source>
</evidence>
<dbReference type="GO" id="GO:0004113">
    <property type="term" value="F:2',3'-cyclic-nucleotide 3'-phosphodiesterase activity"/>
    <property type="evidence" value="ECO:0007669"/>
    <property type="project" value="TreeGrafter"/>
</dbReference>
<dbReference type="InterPro" id="IPR029052">
    <property type="entry name" value="Metallo-depent_PP-like"/>
</dbReference>
<dbReference type="SUPFAM" id="SSF56300">
    <property type="entry name" value="Metallo-dependent phosphatases"/>
    <property type="match status" value="1"/>
</dbReference>
<organism evidence="7">
    <name type="scientific">uncultured bacterium CSLF43</name>
    <dbReference type="NCBI Taxonomy" id="1091575"/>
    <lineage>
        <taxon>Bacteria</taxon>
        <taxon>environmental samples</taxon>
    </lineage>
</organism>
<evidence type="ECO:0000256" key="5">
    <source>
        <dbReference type="PIRSR" id="PIRSR004789-50"/>
    </source>
</evidence>
<keyword evidence="3" id="KW-0408">Iron</keyword>
<keyword evidence="2" id="KW-0378">Hydrolase</keyword>
<dbReference type="CDD" id="cd07382">
    <property type="entry name" value="MPP_DR1281"/>
    <property type="match status" value="1"/>
</dbReference>
<feature type="binding site" evidence="6">
    <location>
        <position position="151"/>
    </location>
    <ligand>
        <name>Fe cation</name>
        <dbReference type="ChEBI" id="CHEBI:24875"/>
        <label>2</label>
    </ligand>
</feature>
<evidence type="ECO:0000256" key="4">
    <source>
        <dbReference type="ARBA" id="ARBA00061401"/>
    </source>
</evidence>
<dbReference type="Gene3D" id="3.60.21.10">
    <property type="match status" value="1"/>
</dbReference>
<name>G4WW07_9BACT</name>
<dbReference type="Pfam" id="PF13277">
    <property type="entry name" value="YmdB"/>
    <property type="match status" value="1"/>
</dbReference>